<evidence type="ECO:0000313" key="8">
    <source>
        <dbReference type="Proteomes" id="UP001344447"/>
    </source>
</evidence>
<gene>
    <name evidence="7" type="ORF">RB653_006834</name>
</gene>
<evidence type="ECO:0000256" key="4">
    <source>
        <dbReference type="ARBA" id="ARBA00022989"/>
    </source>
</evidence>
<evidence type="ECO:0000256" key="5">
    <source>
        <dbReference type="ARBA" id="ARBA00023136"/>
    </source>
</evidence>
<feature type="transmembrane region" description="Helical" evidence="6">
    <location>
        <begin position="110"/>
        <end position="133"/>
    </location>
</feature>
<evidence type="ECO:0000256" key="1">
    <source>
        <dbReference type="ARBA" id="ARBA00004141"/>
    </source>
</evidence>
<comment type="caution">
    <text evidence="7">The sequence shown here is derived from an EMBL/GenBank/DDBJ whole genome shotgun (WGS) entry which is preliminary data.</text>
</comment>
<dbReference type="SMART" id="SM01398">
    <property type="entry name" value="Cornichon"/>
    <property type="match status" value="1"/>
</dbReference>
<dbReference type="Proteomes" id="UP001344447">
    <property type="component" value="Unassembled WGS sequence"/>
</dbReference>
<organism evidence="7 8">
    <name type="scientific">Dictyostelium firmibasis</name>
    <dbReference type="NCBI Taxonomy" id="79012"/>
    <lineage>
        <taxon>Eukaryota</taxon>
        <taxon>Amoebozoa</taxon>
        <taxon>Evosea</taxon>
        <taxon>Eumycetozoa</taxon>
        <taxon>Dictyostelia</taxon>
        <taxon>Dictyosteliales</taxon>
        <taxon>Dictyosteliaceae</taxon>
        <taxon>Dictyostelium</taxon>
    </lineage>
</organism>
<keyword evidence="8" id="KW-1185">Reference proteome</keyword>
<evidence type="ECO:0000313" key="7">
    <source>
        <dbReference type="EMBL" id="KAK5575700.1"/>
    </source>
</evidence>
<dbReference type="GO" id="GO:0016020">
    <property type="term" value="C:membrane"/>
    <property type="evidence" value="ECO:0007669"/>
    <property type="project" value="UniProtKB-SubCell"/>
</dbReference>
<dbReference type="GO" id="GO:0016192">
    <property type="term" value="P:vesicle-mediated transport"/>
    <property type="evidence" value="ECO:0007669"/>
    <property type="project" value="InterPro"/>
</dbReference>
<accession>A0AAN7U083</accession>
<dbReference type="AlphaFoldDB" id="A0AAN7U083"/>
<name>A0AAN7U083_9MYCE</name>
<evidence type="ECO:0000256" key="3">
    <source>
        <dbReference type="ARBA" id="ARBA00022692"/>
    </source>
</evidence>
<protein>
    <recommendedName>
        <fullName evidence="9">ER-derived vesicles protein ERV14</fullName>
    </recommendedName>
</protein>
<comment type="subcellular location">
    <subcellularLocation>
        <location evidence="1">Membrane</location>
        <topology evidence="1">Multi-pass membrane protein</topology>
    </subcellularLocation>
</comment>
<dbReference type="EMBL" id="JAVFKY010000005">
    <property type="protein sequence ID" value="KAK5575700.1"/>
    <property type="molecule type" value="Genomic_DNA"/>
</dbReference>
<keyword evidence="4 6" id="KW-1133">Transmembrane helix</keyword>
<keyword evidence="3 6" id="KW-0812">Transmembrane</keyword>
<sequence>MDLFILYWILVMVITAGLVSASVFCIVALTDLEADLVNPIDLARRLNPLFSTDISFHSALCLLFLVNFETTLLLLNSVLFGFHMYWLFTGQNKIFAADIFKLLPTYKKRYAIKLGFYIVTFFLYLYWFIYYLIHIYASPALKTMKIPVY</sequence>
<dbReference type="PANTHER" id="PTHR12290">
    <property type="entry name" value="CORNICHON-RELATED"/>
    <property type="match status" value="1"/>
</dbReference>
<comment type="similarity">
    <text evidence="2">Belongs to the cornichon family.</text>
</comment>
<dbReference type="InterPro" id="IPR003377">
    <property type="entry name" value="Cornichon"/>
</dbReference>
<evidence type="ECO:0008006" key="9">
    <source>
        <dbReference type="Google" id="ProtNLM"/>
    </source>
</evidence>
<reference evidence="7 8" key="1">
    <citation type="submission" date="2023-11" db="EMBL/GenBank/DDBJ databases">
        <title>Dfirmibasis_genome.</title>
        <authorList>
            <person name="Edelbroek B."/>
            <person name="Kjellin J."/>
            <person name="Jerlstrom-Hultqvist J."/>
            <person name="Soderbom F."/>
        </authorList>
    </citation>
    <scope>NUCLEOTIDE SEQUENCE [LARGE SCALE GENOMIC DNA]</scope>
    <source>
        <strain evidence="7 8">TNS-C-14</strain>
    </source>
</reference>
<evidence type="ECO:0000256" key="6">
    <source>
        <dbReference type="SAM" id="Phobius"/>
    </source>
</evidence>
<proteinExistence type="inferred from homology"/>
<feature type="transmembrane region" description="Helical" evidence="6">
    <location>
        <begin position="6"/>
        <end position="29"/>
    </location>
</feature>
<keyword evidence="5 6" id="KW-0472">Membrane</keyword>
<evidence type="ECO:0000256" key="2">
    <source>
        <dbReference type="ARBA" id="ARBA00010095"/>
    </source>
</evidence>
<dbReference type="Pfam" id="PF03311">
    <property type="entry name" value="Cornichon"/>
    <property type="match status" value="1"/>
</dbReference>